<name>A0ABQ4QFR4_9HYPH</name>
<feature type="region of interest" description="Disordered" evidence="3">
    <location>
        <begin position="26"/>
        <end position="47"/>
    </location>
</feature>
<protein>
    <submittedName>
        <fullName evidence="4">N-acetylglucosaminyldiphosphoundecaprenol N-acetyl-beta-D-mannosaminyltransferase</fullName>
    </submittedName>
</protein>
<dbReference type="NCBIfam" id="TIGR00696">
    <property type="entry name" value="wecG_tagA_cpsF"/>
    <property type="match status" value="1"/>
</dbReference>
<dbReference type="PANTHER" id="PTHR34136">
    <property type="match status" value="1"/>
</dbReference>
<dbReference type="InterPro" id="IPR004629">
    <property type="entry name" value="WecG_TagA_CpsF"/>
</dbReference>
<evidence type="ECO:0000256" key="2">
    <source>
        <dbReference type="ARBA" id="ARBA00022679"/>
    </source>
</evidence>
<proteinExistence type="predicted"/>
<keyword evidence="5" id="KW-1185">Reference proteome</keyword>
<evidence type="ECO:0000313" key="5">
    <source>
        <dbReference type="Proteomes" id="UP001055117"/>
    </source>
</evidence>
<evidence type="ECO:0000256" key="1">
    <source>
        <dbReference type="ARBA" id="ARBA00022676"/>
    </source>
</evidence>
<evidence type="ECO:0000313" key="4">
    <source>
        <dbReference type="EMBL" id="GJD43579.1"/>
    </source>
</evidence>
<dbReference type="Pfam" id="PF03808">
    <property type="entry name" value="Glyco_tran_WecG"/>
    <property type="match status" value="1"/>
</dbReference>
<keyword evidence="2" id="KW-0808">Transferase</keyword>
<dbReference type="EMBL" id="BPQG01000018">
    <property type="protein sequence ID" value="GJD43579.1"/>
    <property type="molecule type" value="Genomic_DNA"/>
</dbReference>
<organism evidence="4 5">
    <name type="scientific">Methylobacterium cerastii</name>
    <dbReference type="NCBI Taxonomy" id="932741"/>
    <lineage>
        <taxon>Bacteria</taxon>
        <taxon>Pseudomonadati</taxon>
        <taxon>Pseudomonadota</taxon>
        <taxon>Alphaproteobacteria</taxon>
        <taxon>Hyphomicrobiales</taxon>
        <taxon>Methylobacteriaceae</taxon>
        <taxon>Methylobacterium</taxon>
    </lineage>
</organism>
<accession>A0ABQ4QFR4</accession>
<sequence>MLEVGAVHLVDDRTVKAARFDARVASPGARAAPGTNPSLGHGPDAAPEPIMDRGIEAGTAWGIRMFGLDFAAGPAAGILAATALQSSDGPRLVVTANMDHIVLLSENDAFRRAYDAAAARTLDGMPLVWLARLRGQPAARVTGHDLLAHALFAGPAGQRVFLVCSKDAVADAIRDRLVRSGYDPAAVATCVPPFGFVDDVEYGCALSARIREHGTTLLVMGVGAPRSEIWVTRQGAALGTPIVLAVGEAVNVAAGLVRRAPIVLQRAGLEWAFRFALSPRRLFHRYFVRSWRFIALVRRDLKERDAAA</sequence>
<dbReference type="CDD" id="cd06533">
    <property type="entry name" value="Glyco_transf_WecG_TagA"/>
    <property type="match status" value="1"/>
</dbReference>
<dbReference type="PANTHER" id="PTHR34136:SF1">
    <property type="entry name" value="UDP-N-ACETYL-D-MANNOSAMINURONIC ACID TRANSFERASE"/>
    <property type="match status" value="1"/>
</dbReference>
<reference evidence="4 5" key="1">
    <citation type="journal article" date="2021" name="Front. Microbiol.">
        <title>Comprehensive Comparative Genomics and Phenotyping of Methylobacterium Species.</title>
        <authorList>
            <person name="Alessa O."/>
            <person name="Ogura Y."/>
            <person name="Fujitani Y."/>
            <person name="Takami H."/>
            <person name="Hayashi T."/>
            <person name="Sahin N."/>
            <person name="Tani A."/>
        </authorList>
    </citation>
    <scope>NUCLEOTIDE SEQUENCE [LARGE SCALE GENOMIC DNA]</scope>
    <source>
        <strain evidence="4 5">DSM 23679</strain>
    </source>
</reference>
<evidence type="ECO:0000256" key="3">
    <source>
        <dbReference type="SAM" id="MobiDB-lite"/>
    </source>
</evidence>
<comment type="caution">
    <text evidence="4">The sequence shown here is derived from an EMBL/GenBank/DDBJ whole genome shotgun (WGS) entry which is preliminary data.</text>
</comment>
<keyword evidence="1" id="KW-0328">Glycosyltransferase</keyword>
<dbReference type="Proteomes" id="UP001055117">
    <property type="component" value="Unassembled WGS sequence"/>
</dbReference>
<gene>
    <name evidence="4" type="ORF">AFCDBAGC_1431</name>
</gene>